<gene>
    <name evidence="4" type="primary">LOC106819952</name>
</gene>
<keyword evidence="3" id="KW-1185">Reference proteome</keyword>
<dbReference type="RefSeq" id="XP_014680002.1">
    <property type="nucleotide sequence ID" value="XM_014824516.1"/>
</dbReference>
<evidence type="ECO:0000313" key="3">
    <source>
        <dbReference type="Proteomes" id="UP000695022"/>
    </source>
</evidence>
<keyword evidence="1" id="KW-0285">Flavoprotein</keyword>
<dbReference type="PANTHER" id="PTHR43884:SF12">
    <property type="entry name" value="ISOVALERYL-COA DEHYDROGENASE, MITOCHONDRIAL-RELATED"/>
    <property type="match status" value="1"/>
</dbReference>
<name>A0ABM1F6D1_PRICU</name>
<dbReference type="InterPro" id="IPR009075">
    <property type="entry name" value="AcylCo_DH/oxidase_C"/>
</dbReference>
<dbReference type="PANTHER" id="PTHR43884">
    <property type="entry name" value="ACYL-COA DEHYDROGENASE"/>
    <property type="match status" value="1"/>
</dbReference>
<evidence type="ECO:0000259" key="2">
    <source>
        <dbReference type="Pfam" id="PF00441"/>
    </source>
</evidence>
<dbReference type="Proteomes" id="UP000695022">
    <property type="component" value="Unplaced"/>
</dbReference>
<evidence type="ECO:0000313" key="4">
    <source>
        <dbReference type="RefSeq" id="XP_014680002.1"/>
    </source>
</evidence>
<dbReference type="Gene3D" id="1.20.140.10">
    <property type="entry name" value="Butyryl-CoA Dehydrogenase, subunit A, domain 3"/>
    <property type="match status" value="2"/>
</dbReference>
<protein>
    <submittedName>
        <fullName evidence="4">Uncharacterized protein LOC106819952</fullName>
    </submittedName>
</protein>
<proteinExistence type="predicted"/>
<dbReference type="SUPFAM" id="SSF47203">
    <property type="entry name" value="Acyl-CoA dehydrogenase C-terminal domain-like"/>
    <property type="match status" value="2"/>
</dbReference>
<organism evidence="3 4">
    <name type="scientific">Priapulus caudatus</name>
    <name type="common">Priapulid worm</name>
    <dbReference type="NCBI Taxonomy" id="37621"/>
    <lineage>
        <taxon>Eukaryota</taxon>
        <taxon>Metazoa</taxon>
        <taxon>Ecdysozoa</taxon>
        <taxon>Scalidophora</taxon>
        <taxon>Priapulida</taxon>
        <taxon>Priapulimorpha</taxon>
        <taxon>Priapulimorphida</taxon>
        <taxon>Priapulidae</taxon>
        <taxon>Priapulus</taxon>
    </lineage>
</organism>
<feature type="domain" description="Acyl-CoA dehydrogenase/oxidase C-terminal" evidence="2">
    <location>
        <begin position="168"/>
        <end position="314"/>
    </location>
</feature>
<reference evidence="4" key="1">
    <citation type="submission" date="2025-08" db="UniProtKB">
        <authorList>
            <consortium name="RefSeq"/>
        </authorList>
    </citation>
    <scope>IDENTIFICATION</scope>
</reference>
<dbReference type="InterPro" id="IPR036250">
    <property type="entry name" value="AcylCo_DH-like_C"/>
</dbReference>
<dbReference type="GeneID" id="106819952"/>
<accession>A0ABM1F6D1</accession>
<sequence>MTSAGDGAISNDEVVVSFFHLLTSAAWNGIAMGAMDVAKRHVVGKEHGDTALRVADYVTIQDYFGDCLSETNASRAFTTAMATGMDKVTNNCDWSIHTDLNVHPRAGERLLRDGKGRMGDEPLSNGCGWKKLDRYWQCLLGFETLTTGDGAISNNEVVVPFFYILSSAVWNGIAMGAMDVAKRHVVGKEHGDTALRVADYVTIQDYFGDCLSETNASRAFTTAMATGMDNVTNNCDWSIHKDLNVQPRTKDFLHVGWQTKYVSANNVTKVVDKMLHACGGTGYKLELGLERLLRDGKASWVMAPSNEVLRSWIGTV</sequence>
<evidence type="ECO:0000256" key="1">
    <source>
        <dbReference type="ARBA" id="ARBA00022630"/>
    </source>
</evidence>
<dbReference type="Pfam" id="PF00441">
    <property type="entry name" value="Acyl-CoA_dh_1"/>
    <property type="match status" value="1"/>
</dbReference>